<evidence type="ECO:0008006" key="5">
    <source>
        <dbReference type="Google" id="ProtNLM"/>
    </source>
</evidence>
<reference evidence="1 4" key="1">
    <citation type="journal article" date="2014" name="Int. J. Syst. Evol. Microbiol.">
        <title>Complete genome sequence of Corynebacterium casei LMG S-19264T (=DSM 44701T), isolated from a smear-ripened cheese.</title>
        <authorList>
            <consortium name="US DOE Joint Genome Institute (JGI-PGF)"/>
            <person name="Walter F."/>
            <person name="Albersmeier A."/>
            <person name="Kalinowski J."/>
            <person name="Ruckert C."/>
        </authorList>
    </citation>
    <scope>NUCLEOTIDE SEQUENCE [LARGE SCALE GENOMIC DNA]</scope>
    <source>
        <strain evidence="1 4">JCM 4205</strain>
    </source>
</reference>
<evidence type="ECO:0000313" key="4">
    <source>
        <dbReference type="Proteomes" id="UP000642014"/>
    </source>
</evidence>
<dbReference type="GeneID" id="95452320"/>
<dbReference type="EMBL" id="CP023693">
    <property type="protein sequence ID" value="QEV30899.1"/>
    <property type="molecule type" value="Genomic_DNA"/>
</dbReference>
<dbReference type="AlphaFoldDB" id="A0AAV4KRS0"/>
<accession>A0AAV4KRS0</accession>
<reference evidence="1" key="3">
    <citation type="submission" date="2023-08" db="EMBL/GenBank/DDBJ databases">
        <authorList>
            <person name="Sun Q."/>
            <person name="Ohkuma M."/>
        </authorList>
    </citation>
    <scope>NUCLEOTIDE SEQUENCE</scope>
    <source>
        <strain evidence="1">JCM 4205</strain>
    </source>
</reference>
<evidence type="ECO:0000313" key="2">
    <source>
        <dbReference type="EMBL" id="QEV30899.1"/>
    </source>
</evidence>
<protein>
    <recommendedName>
        <fullName evidence="5">Helix-turn-helix domain-containing protein</fullName>
    </recommendedName>
</protein>
<gene>
    <name evidence="2" type="ORF">CP977_00725</name>
    <name evidence="1" type="ORF">GCM10010497_59860</name>
</gene>
<evidence type="ECO:0000313" key="3">
    <source>
        <dbReference type="Proteomes" id="UP000326029"/>
    </source>
</evidence>
<proteinExistence type="predicted"/>
<name>A0AAV4KRS0_9ACTN</name>
<reference evidence="2 3" key="2">
    <citation type="submission" date="2017-09" db="EMBL/GenBank/DDBJ databases">
        <authorList>
            <person name="Lee N."/>
            <person name="Cho B.-K."/>
        </authorList>
    </citation>
    <scope>NUCLEOTIDE SEQUENCE [LARGE SCALE GENOMIC DNA]</scope>
    <source>
        <strain evidence="2 3">ATCC 19740</strain>
    </source>
</reference>
<dbReference type="Proteomes" id="UP000326029">
    <property type="component" value="Chromosome"/>
</dbReference>
<dbReference type="EMBL" id="BMSJ01000014">
    <property type="protein sequence ID" value="GGR48400.1"/>
    <property type="molecule type" value="Genomic_DNA"/>
</dbReference>
<organism evidence="1 4">
    <name type="scientific">Streptomyces cinereoruber</name>
    <dbReference type="NCBI Taxonomy" id="67260"/>
    <lineage>
        <taxon>Bacteria</taxon>
        <taxon>Bacillati</taxon>
        <taxon>Actinomycetota</taxon>
        <taxon>Actinomycetes</taxon>
        <taxon>Kitasatosporales</taxon>
        <taxon>Streptomycetaceae</taxon>
        <taxon>Streptomyces</taxon>
    </lineage>
</organism>
<evidence type="ECO:0000313" key="1">
    <source>
        <dbReference type="EMBL" id="GGR48400.1"/>
    </source>
</evidence>
<keyword evidence="3" id="KW-1185">Reference proteome</keyword>
<dbReference type="Proteomes" id="UP000642014">
    <property type="component" value="Unassembled WGS sequence"/>
</dbReference>
<sequence>MVRDVKVLSVLIRRRYREGASIAVVARELGVSKTTVQRHVPVQERRDAAAAARQRHRNRAQTPYEQALRTQVMRLYGSGMPQQRVAATLGISVEAVVARLEPSQRRSKQEAARLAVEQQGGLLPQEEVVARYVQGATMAELGRLYGVHPTTIRRRIPDDLVRSRSRTPQPRSWPRTQYQRTLVDEEVRRRYAAGESAYALAREFGVSTHTIRARIPNADWRARLPEEAPVSPSRPARPKTGGVRMVLVLSDEEILARYRAGQSATAIGRAAGVDCRTILRRIPEDERRSHLQAQRLNRPAPDIDAGTIRALRARGLSWEAIAAETGLSAKTLRARA</sequence>
<dbReference type="RefSeq" id="WP_152369392.1">
    <property type="nucleotide sequence ID" value="NZ_BMSJ01000014.1"/>
</dbReference>